<dbReference type="Proteomes" id="UP001497457">
    <property type="component" value="Chromosome 25rd"/>
</dbReference>
<feature type="transmembrane region" description="Helical" evidence="1">
    <location>
        <begin position="128"/>
        <end position="147"/>
    </location>
</feature>
<organism evidence="2 3">
    <name type="scientific">Urochloa decumbens</name>
    <dbReference type="NCBI Taxonomy" id="240449"/>
    <lineage>
        <taxon>Eukaryota</taxon>
        <taxon>Viridiplantae</taxon>
        <taxon>Streptophyta</taxon>
        <taxon>Embryophyta</taxon>
        <taxon>Tracheophyta</taxon>
        <taxon>Spermatophyta</taxon>
        <taxon>Magnoliopsida</taxon>
        <taxon>Liliopsida</taxon>
        <taxon>Poales</taxon>
        <taxon>Poaceae</taxon>
        <taxon>PACMAD clade</taxon>
        <taxon>Panicoideae</taxon>
        <taxon>Panicodae</taxon>
        <taxon>Paniceae</taxon>
        <taxon>Melinidinae</taxon>
        <taxon>Urochloa</taxon>
    </lineage>
</organism>
<name>A0ABC9BDM5_9POAL</name>
<evidence type="ECO:0000256" key="1">
    <source>
        <dbReference type="SAM" id="Phobius"/>
    </source>
</evidence>
<dbReference type="EMBL" id="OZ075135">
    <property type="protein sequence ID" value="CAL4997337.1"/>
    <property type="molecule type" value="Genomic_DNA"/>
</dbReference>
<keyword evidence="1" id="KW-1133">Transmembrane helix</keyword>
<sequence>MDKPLNISRPLLRGWRKTSAYWNAVRRFFSNTPAKAHDDDEQKDLERNIMPVRQPPDRALLVNPIKHIISQLVRAAKQAVDETPQDELQEQQKRCSKYSQKALMFAITTFMAYLGSSSASSPSNGNTAFKIAMAAFFVAIPIDLISITKTPKWGYALVYLSCFLMVLLSYLLLMSFHKDYSCAIIPVLLLFFAALLHRKLRPSARQQNTTNTIPDEHLDSDKVDQDLENIFDWSAGVVNCGGLISMILGHYMYIAGPNHLTEVRVIGFLFFFTVVMGLYLMMVTTVRNPDLTFYVVYLCYLRDALLVGTLIASVIHGVWFSRNHSHV</sequence>
<gene>
    <name evidence="2" type="ORF">URODEC1_LOCUS63346</name>
</gene>
<feature type="transmembrane region" description="Helical" evidence="1">
    <location>
        <begin position="180"/>
        <end position="197"/>
    </location>
</feature>
<feature type="transmembrane region" description="Helical" evidence="1">
    <location>
        <begin position="153"/>
        <end position="173"/>
    </location>
</feature>
<evidence type="ECO:0000313" key="2">
    <source>
        <dbReference type="EMBL" id="CAL4997337.1"/>
    </source>
</evidence>
<keyword evidence="3" id="KW-1185">Reference proteome</keyword>
<keyword evidence="1" id="KW-0472">Membrane</keyword>
<protein>
    <submittedName>
        <fullName evidence="2">Uncharacterized protein</fullName>
    </submittedName>
</protein>
<keyword evidence="1" id="KW-0812">Transmembrane</keyword>
<feature type="transmembrane region" description="Helical" evidence="1">
    <location>
        <begin position="98"/>
        <end position="116"/>
    </location>
</feature>
<reference evidence="2" key="1">
    <citation type="submission" date="2024-10" db="EMBL/GenBank/DDBJ databases">
        <authorList>
            <person name="Ryan C."/>
        </authorList>
    </citation>
    <scope>NUCLEOTIDE SEQUENCE [LARGE SCALE GENOMIC DNA]</scope>
</reference>
<accession>A0ABC9BDM5</accession>
<feature type="transmembrane region" description="Helical" evidence="1">
    <location>
        <begin position="265"/>
        <end position="282"/>
    </location>
</feature>
<evidence type="ECO:0000313" key="3">
    <source>
        <dbReference type="Proteomes" id="UP001497457"/>
    </source>
</evidence>
<feature type="transmembrane region" description="Helical" evidence="1">
    <location>
        <begin position="233"/>
        <end position="253"/>
    </location>
</feature>
<feature type="transmembrane region" description="Helical" evidence="1">
    <location>
        <begin position="294"/>
        <end position="320"/>
    </location>
</feature>
<proteinExistence type="predicted"/>
<dbReference type="AlphaFoldDB" id="A0ABC9BDM5"/>